<dbReference type="GO" id="GO:0016020">
    <property type="term" value="C:membrane"/>
    <property type="evidence" value="ECO:0007669"/>
    <property type="project" value="InterPro"/>
</dbReference>
<keyword evidence="2" id="KW-0472">Membrane</keyword>
<evidence type="ECO:0000313" key="5">
    <source>
        <dbReference type="Proteomes" id="UP000187486"/>
    </source>
</evidence>
<dbReference type="Proteomes" id="UP000187486">
    <property type="component" value="Unassembled WGS sequence"/>
</dbReference>
<feature type="transmembrane region" description="Helical" evidence="2">
    <location>
        <begin position="232"/>
        <end position="255"/>
    </location>
</feature>
<reference evidence="4 5" key="1">
    <citation type="submission" date="2016-01" db="EMBL/GenBank/DDBJ databases">
        <title>Amycolatopsis coloradensis genome sequencing and assembly.</title>
        <authorList>
            <person name="Mayilraj S."/>
        </authorList>
    </citation>
    <scope>NUCLEOTIDE SEQUENCE [LARGE SCALE GENOMIC DNA]</scope>
    <source>
        <strain evidence="4 5">DSM 44225</strain>
    </source>
</reference>
<dbReference type="OrthoDB" id="68076at2"/>
<organism evidence="4 5">
    <name type="scientific">Amycolatopsis coloradensis</name>
    <dbReference type="NCBI Taxonomy" id="76021"/>
    <lineage>
        <taxon>Bacteria</taxon>
        <taxon>Bacillati</taxon>
        <taxon>Actinomycetota</taxon>
        <taxon>Actinomycetes</taxon>
        <taxon>Pseudonocardiales</taxon>
        <taxon>Pseudonocardiaceae</taxon>
        <taxon>Amycolatopsis</taxon>
    </lineage>
</organism>
<evidence type="ECO:0000313" key="4">
    <source>
        <dbReference type="EMBL" id="OLZ56532.1"/>
    </source>
</evidence>
<feature type="transmembrane region" description="Helical" evidence="2">
    <location>
        <begin position="6"/>
        <end position="25"/>
    </location>
</feature>
<feature type="transmembrane region" description="Helical" evidence="2">
    <location>
        <begin position="118"/>
        <end position="135"/>
    </location>
</feature>
<dbReference type="InterPro" id="IPR037185">
    <property type="entry name" value="EmrE-like"/>
</dbReference>
<evidence type="ECO:0000256" key="1">
    <source>
        <dbReference type="ARBA" id="ARBA00007362"/>
    </source>
</evidence>
<name>A0A1R0L260_9PSEU</name>
<keyword evidence="5" id="KW-1185">Reference proteome</keyword>
<dbReference type="STRING" id="76021.BS329_02600"/>
<dbReference type="RefSeq" id="WP_076155329.1">
    <property type="nucleotide sequence ID" value="NZ_JBEZVB010000005.1"/>
</dbReference>
<dbReference type="SUPFAM" id="SSF103481">
    <property type="entry name" value="Multidrug resistance efflux transporter EmrE"/>
    <property type="match status" value="2"/>
</dbReference>
<feature type="transmembrane region" description="Helical" evidence="2">
    <location>
        <begin position="147"/>
        <end position="167"/>
    </location>
</feature>
<gene>
    <name evidence="4" type="ORF">BS329_02600</name>
</gene>
<evidence type="ECO:0000259" key="3">
    <source>
        <dbReference type="Pfam" id="PF00892"/>
    </source>
</evidence>
<proteinExistence type="inferred from homology"/>
<dbReference type="InterPro" id="IPR000620">
    <property type="entry name" value="EamA_dom"/>
</dbReference>
<feature type="transmembrane region" description="Helical" evidence="2">
    <location>
        <begin position="206"/>
        <end position="226"/>
    </location>
</feature>
<comment type="similarity">
    <text evidence="1">Belongs to the EamA transporter family.</text>
</comment>
<dbReference type="Gene3D" id="1.10.3730.20">
    <property type="match status" value="1"/>
</dbReference>
<dbReference type="AlphaFoldDB" id="A0A1R0L260"/>
<accession>A0A1R0L260</accession>
<feature type="transmembrane region" description="Helical" evidence="2">
    <location>
        <begin position="32"/>
        <end position="51"/>
    </location>
</feature>
<protein>
    <recommendedName>
        <fullName evidence="3">EamA domain-containing protein</fullName>
    </recommendedName>
</protein>
<keyword evidence="2" id="KW-1133">Transmembrane helix</keyword>
<feature type="transmembrane region" description="Helical" evidence="2">
    <location>
        <begin position="173"/>
        <end position="194"/>
    </location>
</feature>
<dbReference type="EMBL" id="MQUQ01000002">
    <property type="protein sequence ID" value="OLZ56532.1"/>
    <property type="molecule type" value="Genomic_DNA"/>
</dbReference>
<evidence type="ECO:0000256" key="2">
    <source>
        <dbReference type="SAM" id="Phobius"/>
    </source>
</evidence>
<feature type="transmembrane region" description="Helical" evidence="2">
    <location>
        <begin position="88"/>
        <end position="112"/>
    </location>
</feature>
<feature type="transmembrane region" description="Helical" evidence="2">
    <location>
        <begin position="63"/>
        <end position="81"/>
    </location>
</feature>
<dbReference type="Pfam" id="PF00892">
    <property type="entry name" value="EamA"/>
    <property type="match status" value="1"/>
</dbReference>
<feature type="domain" description="EamA" evidence="3">
    <location>
        <begin position="6"/>
        <end position="135"/>
    </location>
</feature>
<sequence length="280" mass="27958">MSNPTLFALGSALSYGLVDFAGGLLARRADSVAVAFAGQAAGFVFMLGAASLLTPEAPSLPDLGWGAASGVGTGIGMVFLFRAMASGALSIVVPVSAMGSVTLPVIAGVALLGERPPAPAWFGIGLAICALWAVSRSGHSEEQGTTPAARLALIASVGFAVQYLALAQAAPQAGLWPLVASRLAATLTVVPMALPSGSGLRLPPRLAVLSALNGCFAALSLMLYLFATREGLTTIAVVLASFYPVVPVVLGIVALRERPSRIQAAGLAGAAAAVVLLGVG</sequence>
<comment type="caution">
    <text evidence="4">The sequence shown here is derived from an EMBL/GenBank/DDBJ whole genome shotgun (WGS) entry which is preliminary data.</text>
</comment>
<keyword evidence="2" id="KW-0812">Transmembrane</keyword>
<feature type="transmembrane region" description="Helical" evidence="2">
    <location>
        <begin position="262"/>
        <end position="279"/>
    </location>
</feature>